<dbReference type="AlphaFoldDB" id="A0A9D1DYP2"/>
<reference evidence="2" key="2">
    <citation type="journal article" date="2021" name="PeerJ">
        <title>Extensive microbial diversity within the chicken gut microbiome revealed by metagenomics and culture.</title>
        <authorList>
            <person name="Gilroy R."/>
            <person name="Ravi A."/>
            <person name="Getino M."/>
            <person name="Pursley I."/>
            <person name="Horton D.L."/>
            <person name="Alikhan N.F."/>
            <person name="Baker D."/>
            <person name="Gharbi K."/>
            <person name="Hall N."/>
            <person name="Watson M."/>
            <person name="Adriaenssens E.M."/>
            <person name="Foster-Nyarko E."/>
            <person name="Jarju S."/>
            <person name="Secka A."/>
            <person name="Antonio M."/>
            <person name="Oren A."/>
            <person name="Chaudhuri R.R."/>
            <person name="La Ragione R."/>
            <person name="Hildebrand F."/>
            <person name="Pallen M.J."/>
        </authorList>
    </citation>
    <scope>NUCLEOTIDE SEQUENCE</scope>
    <source>
        <strain evidence="2">CHK189-12415</strain>
    </source>
</reference>
<proteinExistence type="inferred from homology"/>
<name>A0A9D1DYP2_9FIRM</name>
<evidence type="ECO:0000313" key="3">
    <source>
        <dbReference type="Proteomes" id="UP000824241"/>
    </source>
</evidence>
<dbReference type="Pfam" id="PF00480">
    <property type="entry name" value="ROK"/>
    <property type="match status" value="1"/>
</dbReference>
<dbReference type="SUPFAM" id="SSF53067">
    <property type="entry name" value="Actin-like ATPase domain"/>
    <property type="match status" value="1"/>
</dbReference>
<protein>
    <submittedName>
        <fullName evidence="2">ROK family protein</fullName>
    </submittedName>
</protein>
<dbReference type="Gene3D" id="3.30.420.40">
    <property type="match status" value="1"/>
</dbReference>
<reference evidence="2" key="1">
    <citation type="submission" date="2020-10" db="EMBL/GenBank/DDBJ databases">
        <authorList>
            <person name="Gilroy R."/>
        </authorList>
    </citation>
    <scope>NUCLEOTIDE SEQUENCE</scope>
    <source>
        <strain evidence="2">CHK189-12415</strain>
    </source>
</reference>
<dbReference type="Proteomes" id="UP000824241">
    <property type="component" value="Unassembled WGS sequence"/>
</dbReference>
<organism evidence="2 3">
    <name type="scientific">Candidatus Faecivivens stercoravium</name>
    <dbReference type="NCBI Taxonomy" id="2840803"/>
    <lineage>
        <taxon>Bacteria</taxon>
        <taxon>Bacillati</taxon>
        <taxon>Bacillota</taxon>
        <taxon>Clostridia</taxon>
        <taxon>Eubacteriales</taxon>
        <taxon>Oscillospiraceae</taxon>
        <taxon>Oscillospiraceae incertae sedis</taxon>
        <taxon>Candidatus Faecivivens</taxon>
    </lineage>
</organism>
<sequence length="109" mass="11870">MRCYIGFDLGGSSMKTGIVTENAEVLAHQKYPVPESFEALLDLLERLTRKAMAEYGVLGAAISSAGCIDPADGTVHGWMAPSLLCLRGRTFYDLRPRLPVPVRAEKDSV</sequence>
<evidence type="ECO:0000256" key="1">
    <source>
        <dbReference type="ARBA" id="ARBA00006479"/>
    </source>
</evidence>
<dbReference type="EMBL" id="DVHA01000238">
    <property type="protein sequence ID" value="HIR61383.1"/>
    <property type="molecule type" value="Genomic_DNA"/>
</dbReference>
<evidence type="ECO:0000313" key="2">
    <source>
        <dbReference type="EMBL" id="HIR61383.1"/>
    </source>
</evidence>
<gene>
    <name evidence="2" type="ORF">IAB37_07425</name>
</gene>
<accession>A0A9D1DYP2</accession>
<feature type="non-terminal residue" evidence="2">
    <location>
        <position position="109"/>
    </location>
</feature>
<dbReference type="InterPro" id="IPR043129">
    <property type="entry name" value="ATPase_NBD"/>
</dbReference>
<comment type="caution">
    <text evidence="2">The sequence shown here is derived from an EMBL/GenBank/DDBJ whole genome shotgun (WGS) entry which is preliminary data.</text>
</comment>
<dbReference type="InterPro" id="IPR000600">
    <property type="entry name" value="ROK"/>
</dbReference>
<comment type="similarity">
    <text evidence="1">Belongs to the ROK (NagC/XylR) family.</text>
</comment>